<feature type="compositionally biased region" description="Low complexity" evidence="1">
    <location>
        <begin position="83"/>
        <end position="94"/>
    </location>
</feature>
<feature type="region of interest" description="Disordered" evidence="1">
    <location>
        <begin position="1"/>
        <end position="20"/>
    </location>
</feature>
<keyword evidence="3" id="KW-1185">Reference proteome</keyword>
<proteinExistence type="predicted"/>
<dbReference type="Gene3D" id="6.10.280.230">
    <property type="match status" value="1"/>
</dbReference>
<protein>
    <submittedName>
        <fullName evidence="2">Uncharacterized protein</fullName>
    </submittedName>
</protein>
<evidence type="ECO:0000313" key="3">
    <source>
        <dbReference type="Proteomes" id="UP000054251"/>
    </source>
</evidence>
<feature type="compositionally biased region" description="Basic and acidic residues" evidence="1">
    <location>
        <begin position="405"/>
        <end position="414"/>
    </location>
</feature>
<dbReference type="Proteomes" id="UP000054251">
    <property type="component" value="Unassembled WGS sequence"/>
</dbReference>
<reference evidence="2 3" key="1">
    <citation type="submission" date="2015-11" db="EMBL/GenBank/DDBJ databases">
        <title>The genome of Debaryomyces fabryi.</title>
        <authorList>
            <person name="Tafer H."/>
            <person name="Lopandic K."/>
        </authorList>
    </citation>
    <scope>NUCLEOTIDE SEQUENCE [LARGE SCALE GENOMIC DNA]</scope>
    <source>
        <strain evidence="2 3">CBS 789</strain>
    </source>
</reference>
<organism evidence="2 3">
    <name type="scientific">Debaryomyces fabryi</name>
    <dbReference type="NCBI Taxonomy" id="58627"/>
    <lineage>
        <taxon>Eukaryota</taxon>
        <taxon>Fungi</taxon>
        <taxon>Dikarya</taxon>
        <taxon>Ascomycota</taxon>
        <taxon>Saccharomycotina</taxon>
        <taxon>Pichiomycetes</taxon>
        <taxon>Debaryomycetaceae</taxon>
        <taxon>Debaryomyces</taxon>
    </lineage>
</organism>
<name>A0A0V1PW03_9ASCO</name>
<feature type="region of interest" description="Disordered" evidence="1">
    <location>
        <begin position="270"/>
        <end position="329"/>
    </location>
</feature>
<dbReference type="GeneID" id="26840827"/>
<feature type="region of interest" description="Disordered" evidence="1">
    <location>
        <begin position="71"/>
        <end position="94"/>
    </location>
</feature>
<dbReference type="EMBL" id="LMYN01000088">
    <property type="protein sequence ID" value="KSA00440.1"/>
    <property type="molecule type" value="Genomic_DNA"/>
</dbReference>
<feature type="compositionally biased region" description="Polar residues" evidence="1">
    <location>
        <begin position="7"/>
        <end position="20"/>
    </location>
</feature>
<evidence type="ECO:0000256" key="1">
    <source>
        <dbReference type="SAM" id="MobiDB-lite"/>
    </source>
</evidence>
<gene>
    <name evidence="2" type="ORF">AC631_03818</name>
</gene>
<dbReference type="AlphaFoldDB" id="A0A0V1PW03"/>
<feature type="compositionally biased region" description="Basic and acidic residues" evidence="1">
    <location>
        <begin position="271"/>
        <end position="288"/>
    </location>
</feature>
<feature type="region of interest" description="Disordered" evidence="1">
    <location>
        <begin position="372"/>
        <end position="414"/>
    </location>
</feature>
<accession>A0A0V1PW03</accession>
<evidence type="ECO:0000313" key="2">
    <source>
        <dbReference type="EMBL" id="KSA00440.1"/>
    </source>
</evidence>
<dbReference type="OrthoDB" id="5407351at2759"/>
<comment type="caution">
    <text evidence="2">The sequence shown here is derived from an EMBL/GenBank/DDBJ whole genome shotgun (WGS) entry which is preliminary data.</text>
</comment>
<dbReference type="RefSeq" id="XP_015466542.1">
    <property type="nucleotide sequence ID" value="XM_015612647.1"/>
</dbReference>
<sequence length="414" mass="47802">MDMASCGPSNALQNLSKHTQRDNTLQNEIIRNQPQQGNGFRNQPIVDQRLNQDFQQFSNGQIFDQYQSEPVRQQFHQHHRQHNQPQYSQHQPQQGWVQDFSNMSINQQPRHQSGKIQNGNVQNDWHQQFMKQHQSSQQPLQNNVAYQPQHQMGGFQMNMRTNLSNSLYQTRGNMSEHKEIHKLEEENQIFDAQFDQLERELQQEQMGNEQTAEVQMDSNEIDKEQFARTAQQVQESMLKGENSETNAKFKNSNFLKLMSSISNRSVELSAEGDKLVSKESGEDIRDNPDLVASQSPTPAPLLNQENTNYIPMSRDDKPTQDTLTLHLPDPLAHIKKGSVEGDVSPFQAAQIVSGNQVKASDWMEEDDWLDMTEDAPFPVTGGPRRAPQSQTRPNIMPDEWQEVYDDYKHDDDFN</sequence>